<dbReference type="EMBL" id="BA000031">
    <property type="protein sequence ID" value="BAC60059.1"/>
    <property type="molecule type" value="Genomic_DNA"/>
</dbReference>
<name>Q87NS2_VIBPA</name>
<dbReference type="HOGENOM" id="CLU_1048123_0_0_6"/>
<dbReference type="AlphaFoldDB" id="Q87NS2"/>
<reference evidence="1 2" key="1">
    <citation type="journal article" date="2003" name="Lancet">
        <title>Genome sequence of Vibrio parahaemolyticus: a pathogenic mechanism distinct from that of V. cholerae.</title>
        <authorList>
            <person name="Makino K."/>
            <person name="Oshima K."/>
            <person name="Kurokawa K."/>
            <person name="Yokoyama K."/>
            <person name="Uda T."/>
            <person name="Tagomori K."/>
            <person name="Iijima Y."/>
            <person name="Najima M."/>
            <person name="Nakano M."/>
            <person name="Yamashita A."/>
            <person name="Kubota Y."/>
            <person name="Kimura S."/>
            <person name="Yasunaga T."/>
            <person name="Honda T."/>
            <person name="Shinagawa H."/>
            <person name="Hattori M."/>
            <person name="Iida T."/>
        </authorList>
    </citation>
    <scope>NUCLEOTIDE SEQUENCE [LARGE SCALE GENOMIC DNA]</scope>
    <source>
        <strain evidence="2">RIMD 2210633</strain>
    </source>
</reference>
<proteinExistence type="predicted"/>
<dbReference type="Proteomes" id="UP000002493">
    <property type="component" value="Chromosome 1"/>
</dbReference>
<accession>Q87NS2</accession>
<gene>
    <name evidence="1" type="ordered locus">VP1796</name>
</gene>
<dbReference type="KEGG" id="vpa:VP1796"/>
<dbReference type="PATRIC" id="fig|223926.6.peg.1710"/>
<sequence length="281" mass="31603">MQIGIYMNLPKKELVVYNKARNFLLANTPDEVTDEILDSYLSLPEPSYKCLSINELYKRLLFSAQNANMKTGVIGGSIGGVEKLSSVLFDFDPEQTFLRYQGNAEKLLDEIVLNLKPKGKIRRTPRSLWPKYCETIISASEFLRQFSDSQEFFEWAESFHRDKKSLAALPMLIDAEVQGVGFPLACDFLKELGFTNYGKPDVHIIEIFEASGLVAKGATNYQILKAISRIADSTGFSSYNVDKLFWLIGSGYFYNHPGIGNKGRVGKMKEAFITSLESENA</sequence>
<evidence type="ECO:0000313" key="1">
    <source>
        <dbReference type="EMBL" id="BAC60059.1"/>
    </source>
</evidence>
<organism evidence="1 2">
    <name type="scientific">Vibrio parahaemolyticus serotype O3:K6 (strain RIMD 2210633)</name>
    <dbReference type="NCBI Taxonomy" id="223926"/>
    <lineage>
        <taxon>Bacteria</taxon>
        <taxon>Pseudomonadati</taxon>
        <taxon>Pseudomonadota</taxon>
        <taxon>Gammaproteobacteria</taxon>
        <taxon>Vibrionales</taxon>
        <taxon>Vibrionaceae</taxon>
        <taxon>Vibrio</taxon>
    </lineage>
</organism>
<evidence type="ECO:0000313" key="2">
    <source>
        <dbReference type="Proteomes" id="UP000002493"/>
    </source>
</evidence>
<protein>
    <submittedName>
        <fullName evidence="1">Uncharacterized protein</fullName>
    </submittedName>
</protein>